<keyword evidence="3" id="KW-1185">Reference proteome</keyword>
<evidence type="ECO:0000256" key="1">
    <source>
        <dbReference type="SAM" id="SignalP"/>
    </source>
</evidence>
<accession>A0A7S9HCQ3</accession>
<proteinExistence type="predicted"/>
<dbReference type="Gene3D" id="1.20.120.1490">
    <property type="match status" value="2"/>
</dbReference>
<dbReference type="EMBL" id="CP064795">
    <property type="protein sequence ID" value="QPG05405.1"/>
    <property type="molecule type" value="Genomic_DNA"/>
</dbReference>
<feature type="chain" id="PRO_5032564431" description="Periplasmic heavy metal sensor" evidence="1">
    <location>
        <begin position="22"/>
        <end position="263"/>
    </location>
</feature>
<dbReference type="RefSeq" id="WP_195810495.1">
    <property type="nucleotide sequence ID" value="NZ_CP064795.1"/>
</dbReference>
<dbReference type="KEGG" id="smaa:IT774_15095"/>
<evidence type="ECO:0008006" key="4">
    <source>
        <dbReference type="Google" id="ProtNLM"/>
    </source>
</evidence>
<reference evidence="2 3" key="1">
    <citation type="submission" date="2020-11" db="EMBL/GenBank/DDBJ databases">
        <title>Complete genome sequence for Salinimonas sp. strain G2-b.</title>
        <authorList>
            <person name="Park S.-J."/>
        </authorList>
    </citation>
    <scope>NUCLEOTIDE SEQUENCE [LARGE SCALE GENOMIC DNA]</scope>
    <source>
        <strain evidence="2 3">G2-b</strain>
    </source>
</reference>
<feature type="signal peptide" evidence="1">
    <location>
        <begin position="1"/>
        <end position="21"/>
    </location>
</feature>
<gene>
    <name evidence="2" type="ORF">IT774_15095</name>
</gene>
<dbReference type="AlphaFoldDB" id="A0A7S9HCQ3"/>
<organism evidence="2 3">
    <name type="scientific">Salinimonas marina</name>
    <dbReference type="NCBI Taxonomy" id="2785918"/>
    <lineage>
        <taxon>Bacteria</taxon>
        <taxon>Pseudomonadati</taxon>
        <taxon>Pseudomonadota</taxon>
        <taxon>Gammaproteobacteria</taxon>
        <taxon>Alteromonadales</taxon>
        <taxon>Alteromonadaceae</taxon>
        <taxon>Alteromonas/Salinimonas group</taxon>
        <taxon>Salinimonas</taxon>
    </lineage>
</organism>
<name>A0A7S9HCQ3_9ALTE</name>
<sequence length="263" mass="30413">MKKRISIILLTSLLTSGAVFAKPGSGHHNTAFHAEFQPIFRQLQTLDLNATQKQDVRLILQTLQTDTTATGKGDKSRRHNRQAGLEENDIIAMVEKRFEAAQEKRLSYAKAKHAIFQVLNDAQRQQLLAKVLDREIKHQNMRPEPESFELPFALDLLDLEQSQRSELTTLLIQQHAQRQQDAQQLHALRLRERAIIYAPEFDEDTWRTIAEQFEQALVDRKLEQRGHKDALAAMLSDSQLQELKAFSKLRPQPENRGPRYHRN</sequence>
<protein>
    <recommendedName>
        <fullName evidence="4">Periplasmic heavy metal sensor</fullName>
    </recommendedName>
</protein>
<evidence type="ECO:0000313" key="3">
    <source>
        <dbReference type="Proteomes" id="UP000595095"/>
    </source>
</evidence>
<keyword evidence="1" id="KW-0732">Signal</keyword>
<evidence type="ECO:0000313" key="2">
    <source>
        <dbReference type="EMBL" id="QPG05405.1"/>
    </source>
</evidence>
<dbReference type="Proteomes" id="UP000595095">
    <property type="component" value="Chromosome"/>
</dbReference>